<feature type="transmembrane region" description="Helical" evidence="1">
    <location>
        <begin position="129"/>
        <end position="151"/>
    </location>
</feature>
<keyword evidence="3" id="KW-1185">Reference proteome</keyword>
<dbReference type="RefSeq" id="WP_379519116.1">
    <property type="nucleotide sequence ID" value="NZ_JBHSPA010000047.1"/>
</dbReference>
<sequence>MAPMPGSVSSVWTHRLQLLTFACSFVLAICTILQGWMVINPETVELSLRLAGRTAAETAAEAPGLLTECRMVTAYYLVGNALGMFALRGSAWSFWAALVVNLTQAGSPLGLIPAGVYRAALQSYGPVGLFPTMVIGGGAIVLIIALISGIVPFREIWADIRAAHTNG</sequence>
<keyword evidence="1" id="KW-0812">Transmembrane</keyword>
<gene>
    <name evidence="2" type="ORF">ACFPZ3_37680</name>
</gene>
<dbReference type="EMBL" id="JBHSPA010000047">
    <property type="protein sequence ID" value="MFC5829626.1"/>
    <property type="molecule type" value="Genomic_DNA"/>
</dbReference>
<accession>A0ABW1CXR1</accession>
<organism evidence="2 3">
    <name type="scientific">Nonomuraea insulae</name>
    <dbReference type="NCBI Taxonomy" id="1616787"/>
    <lineage>
        <taxon>Bacteria</taxon>
        <taxon>Bacillati</taxon>
        <taxon>Actinomycetota</taxon>
        <taxon>Actinomycetes</taxon>
        <taxon>Streptosporangiales</taxon>
        <taxon>Streptosporangiaceae</taxon>
        <taxon>Nonomuraea</taxon>
    </lineage>
</organism>
<proteinExistence type="predicted"/>
<keyword evidence="1" id="KW-0472">Membrane</keyword>
<evidence type="ECO:0000313" key="2">
    <source>
        <dbReference type="EMBL" id="MFC5829626.1"/>
    </source>
</evidence>
<protein>
    <submittedName>
        <fullName evidence="2">Uncharacterized protein</fullName>
    </submittedName>
</protein>
<evidence type="ECO:0000256" key="1">
    <source>
        <dbReference type="SAM" id="Phobius"/>
    </source>
</evidence>
<name>A0ABW1CXR1_9ACTN</name>
<feature type="transmembrane region" description="Helical" evidence="1">
    <location>
        <begin position="16"/>
        <end position="39"/>
    </location>
</feature>
<evidence type="ECO:0000313" key="3">
    <source>
        <dbReference type="Proteomes" id="UP001596058"/>
    </source>
</evidence>
<keyword evidence="1" id="KW-1133">Transmembrane helix</keyword>
<comment type="caution">
    <text evidence="2">The sequence shown here is derived from an EMBL/GenBank/DDBJ whole genome shotgun (WGS) entry which is preliminary data.</text>
</comment>
<reference evidence="3" key="1">
    <citation type="journal article" date="2019" name="Int. J. Syst. Evol. Microbiol.">
        <title>The Global Catalogue of Microorganisms (GCM) 10K type strain sequencing project: providing services to taxonomists for standard genome sequencing and annotation.</title>
        <authorList>
            <consortium name="The Broad Institute Genomics Platform"/>
            <consortium name="The Broad Institute Genome Sequencing Center for Infectious Disease"/>
            <person name="Wu L."/>
            <person name="Ma J."/>
        </authorList>
    </citation>
    <scope>NUCLEOTIDE SEQUENCE [LARGE SCALE GENOMIC DNA]</scope>
    <source>
        <strain evidence="3">CCUG 53903</strain>
    </source>
</reference>
<dbReference type="Proteomes" id="UP001596058">
    <property type="component" value="Unassembled WGS sequence"/>
</dbReference>